<feature type="compositionally biased region" description="Acidic residues" evidence="1">
    <location>
        <begin position="171"/>
        <end position="181"/>
    </location>
</feature>
<dbReference type="Proteomes" id="UP000620124">
    <property type="component" value="Unassembled WGS sequence"/>
</dbReference>
<reference evidence="2" key="1">
    <citation type="submission" date="2020-05" db="EMBL/GenBank/DDBJ databases">
        <title>Mycena genomes resolve the evolution of fungal bioluminescence.</title>
        <authorList>
            <person name="Tsai I.J."/>
        </authorList>
    </citation>
    <scope>NUCLEOTIDE SEQUENCE</scope>
    <source>
        <strain evidence="2">CCC161011</strain>
    </source>
</reference>
<organism evidence="2 3">
    <name type="scientific">Mycena venus</name>
    <dbReference type="NCBI Taxonomy" id="2733690"/>
    <lineage>
        <taxon>Eukaryota</taxon>
        <taxon>Fungi</taxon>
        <taxon>Dikarya</taxon>
        <taxon>Basidiomycota</taxon>
        <taxon>Agaricomycotina</taxon>
        <taxon>Agaricomycetes</taxon>
        <taxon>Agaricomycetidae</taxon>
        <taxon>Agaricales</taxon>
        <taxon>Marasmiineae</taxon>
        <taxon>Mycenaceae</taxon>
        <taxon>Mycena</taxon>
    </lineage>
</organism>
<dbReference type="GO" id="GO:0033167">
    <property type="term" value="C:ARC complex"/>
    <property type="evidence" value="ECO:0007669"/>
    <property type="project" value="InterPro"/>
</dbReference>
<gene>
    <name evidence="2" type="ORF">MVEN_00609600</name>
</gene>
<dbReference type="InterPro" id="IPR018606">
    <property type="entry name" value="Arb1"/>
</dbReference>
<feature type="region of interest" description="Disordered" evidence="1">
    <location>
        <begin position="168"/>
        <end position="199"/>
    </location>
</feature>
<dbReference type="Pfam" id="PF09692">
    <property type="entry name" value="Arb1"/>
    <property type="match status" value="1"/>
</dbReference>
<keyword evidence="3" id="KW-1185">Reference proteome</keyword>
<dbReference type="OrthoDB" id="435402at2759"/>
<evidence type="ECO:0000313" key="2">
    <source>
        <dbReference type="EMBL" id="KAF7362608.1"/>
    </source>
</evidence>
<proteinExistence type="predicted"/>
<accession>A0A8H7D8C6</accession>
<comment type="caution">
    <text evidence="2">The sequence shown here is derived from an EMBL/GenBank/DDBJ whole genome shotgun (WGS) entry which is preliminary data.</text>
</comment>
<dbReference type="PROSITE" id="PS51257">
    <property type="entry name" value="PROKAR_LIPOPROTEIN"/>
    <property type="match status" value="1"/>
</dbReference>
<protein>
    <submittedName>
        <fullName evidence="2">Uncharacterized protein</fullName>
    </submittedName>
</protein>
<name>A0A8H7D8C6_9AGAR</name>
<dbReference type="AlphaFoldDB" id="A0A8H7D8C6"/>
<dbReference type="EMBL" id="JACAZI010000004">
    <property type="protein sequence ID" value="KAF7362608.1"/>
    <property type="molecule type" value="Genomic_DNA"/>
</dbReference>
<evidence type="ECO:0000256" key="1">
    <source>
        <dbReference type="SAM" id="MobiDB-lite"/>
    </source>
</evidence>
<sequence length="632" mass="68456">MNRRHGFLPLATSTACTETTKMQGLSTPDGTPVRQYRFPPFPPVPVGVKILPFNEFKEYGTRVVVDGDEVETCGLGIPTIVVEKKKKEKTIVAQNGTPLKKEWWDTWALSGYPLRGSYDPKLDRVDRFSQAAIEFSKEYHINSYQHLQSLWAKFTWFVGVTALAGSQSAAEADEEQSDDDDAHAPPFTTQATATDAEPLHIQQSETPVQPPIEDKTAAFLNNPAESTKIFLSSYMREHGLIWDRLKLVSAPHILRFFINFLLINKVLPECIQGLQEALKTIDLAGKELPLMHDISEALPDAFSGACQAHWGRKAGGFVSSDSSDLDPISDEPKAKRAKLVHSADEATEEIEIQTDRATLPESDNVRVSATQDVDMGAPADNAAWGSESWGSTGWGAGLETGATAIMDTADDGGWGSGSGWGDAAWGKSDAIANDPLVPQVPPAKLKFAPQPTLTTLLGPTALPLTHAPGIVEWSLRRIKSVSAPPSAVSQGEGAEAVERALETRMHRLVLEPWVGPAAAASAPHVLRSSNGALAPAVAASPEQPKPHDVLRDEITVLVEPKVAGLLCAGMGLCGTWVQLARVQDQEGVEFQDACVEADGKKKALTKAQKARLGLRYWYIDELVMIVPSFWAV</sequence>
<dbReference type="GO" id="GO:0031047">
    <property type="term" value="P:regulatory ncRNA-mediated gene silencing"/>
    <property type="evidence" value="ECO:0007669"/>
    <property type="project" value="InterPro"/>
</dbReference>
<evidence type="ECO:0000313" key="3">
    <source>
        <dbReference type="Proteomes" id="UP000620124"/>
    </source>
</evidence>